<feature type="binding site" evidence="4 5">
    <location>
        <position position="131"/>
    </location>
    <ligand>
        <name>Zn(2+)</name>
        <dbReference type="ChEBI" id="CHEBI:29105"/>
    </ligand>
</feature>
<gene>
    <name evidence="7" type="ORF">VSDG_02823</name>
</gene>
<feature type="binding site" evidence="4">
    <location>
        <position position="69"/>
    </location>
    <ligand>
        <name>substrate</name>
    </ligand>
</feature>
<keyword evidence="4" id="KW-0496">Mitochondrion</keyword>
<feature type="binding site" evidence="4">
    <location>
        <begin position="103"/>
        <end position="106"/>
    </location>
    <ligand>
        <name>NAD(+)</name>
        <dbReference type="ChEBI" id="CHEBI:57540"/>
    </ligand>
</feature>
<feature type="binding site" evidence="4">
    <location>
        <position position="278"/>
    </location>
    <ligand>
        <name>NAD(+)</name>
        <dbReference type="ChEBI" id="CHEBI:57540"/>
    </ligand>
</feature>
<evidence type="ECO:0000256" key="1">
    <source>
        <dbReference type="ARBA" id="ARBA00006924"/>
    </source>
</evidence>
<comment type="similarity">
    <text evidence="4">Belongs to the sirtuin family. Class III subfamily.</text>
</comment>
<feature type="binding site" evidence="4">
    <location>
        <begin position="258"/>
        <end position="260"/>
    </location>
    <ligand>
        <name>NAD(+)</name>
        <dbReference type="ChEBI" id="CHEBI:57540"/>
    </ligand>
</feature>
<feature type="binding site" evidence="4">
    <location>
        <begin position="25"/>
        <end position="44"/>
    </location>
    <ligand>
        <name>NAD(+)</name>
        <dbReference type="ChEBI" id="CHEBI:57540"/>
    </ligand>
</feature>
<dbReference type="InterPro" id="IPR026591">
    <property type="entry name" value="Sirtuin_cat_small_dom_sf"/>
</dbReference>
<dbReference type="GO" id="GO:0070403">
    <property type="term" value="F:NAD+ binding"/>
    <property type="evidence" value="ECO:0007669"/>
    <property type="project" value="UniProtKB-UniRule"/>
</dbReference>
<dbReference type="GO" id="GO:0005634">
    <property type="term" value="C:nucleus"/>
    <property type="evidence" value="ECO:0007669"/>
    <property type="project" value="TreeGrafter"/>
</dbReference>
<accession>A0A423WCW2</accession>
<dbReference type="GO" id="GO:0005739">
    <property type="term" value="C:mitochondrion"/>
    <property type="evidence" value="ECO:0007669"/>
    <property type="project" value="UniProtKB-SubCell"/>
</dbReference>
<dbReference type="InterPro" id="IPR029035">
    <property type="entry name" value="DHS-like_NAD/FAD-binding_dom"/>
</dbReference>
<dbReference type="GO" id="GO:0061697">
    <property type="term" value="F:protein-glutaryllysine deglutarylase activity"/>
    <property type="evidence" value="ECO:0007669"/>
    <property type="project" value="RHEA"/>
</dbReference>
<feature type="binding site" evidence="5">
    <location>
        <position position="136"/>
    </location>
    <ligand>
        <name>Zn(2+)</name>
        <dbReference type="ChEBI" id="CHEBI:29105"/>
    </ligand>
</feature>
<evidence type="ECO:0000256" key="4">
    <source>
        <dbReference type="HAMAP-Rule" id="MF_03160"/>
    </source>
</evidence>
<dbReference type="GO" id="GO:0036055">
    <property type="term" value="F:protein-succinyllysine desuccinylase activity"/>
    <property type="evidence" value="ECO:0007669"/>
    <property type="project" value="UniProtKB-UniRule"/>
</dbReference>
<name>A0A423WCW2_CYTCH</name>
<dbReference type="Proteomes" id="UP000284375">
    <property type="component" value="Unassembled WGS sequence"/>
</dbReference>
<proteinExistence type="inferred from homology"/>
<dbReference type="Gene3D" id="3.30.1600.10">
    <property type="entry name" value="SIR2/SIRT2 'Small Domain"/>
    <property type="match status" value="1"/>
</dbReference>
<keyword evidence="8" id="KW-1185">Reference proteome</keyword>
<evidence type="ECO:0000259" key="6">
    <source>
        <dbReference type="PROSITE" id="PS50305"/>
    </source>
</evidence>
<comment type="function">
    <text evidence="4">NAD-dependent lysine demalonylase, desuccinylase and deglutarylase that specifically removes malonyl, succinyl and glutaryl groups on target proteins. Has weak NAD-dependent protein deacetylase activity; however this activity may not be physiologically relevant in vivo.</text>
</comment>
<comment type="catalytic activity">
    <reaction evidence="4">
        <text>N(6)-glutaryl-L-lysyl-[protein] + NAD(+) + H2O = 2''-O-glutaryl-ADP-D-ribose + nicotinamide + L-lysyl-[protein]</text>
        <dbReference type="Rhea" id="RHEA:47664"/>
        <dbReference type="Rhea" id="RHEA-COMP:9752"/>
        <dbReference type="Rhea" id="RHEA-COMP:11875"/>
        <dbReference type="ChEBI" id="CHEBI:15377"/>
        <dbReference type="ChEBI" id="CHEBI:17154"/>
        <dbReference type="ChEBI" id="CHEBI:29969"/>
        <dbReference type="ChEBI" id="CHEBI:57540"/>
        <dbReference type="ChEBI" id="CHEBI:87828"/>
        <dbReference type="ChEBI" id="CHEBI:87829"/>
    </reaction>
</comment>
<evidence type="ECO:0000256" key="3">
    <source>
        <dbReference type="ARBA" id="ARBA00023027"/>
    </source>
</evidence>
<comment type="similarity">
    <text evidence="1">Belongs to the sirtuin family. Class I subfamily.</text>
</comment>
<feature type="binding site" evidence="5">
    <location>
        <position position="192"/>
    </location>
    <ligand>
        <name>Zn(2+)</name>
        <dbReference type="ChEBI" id="CHEBI:29105"/>
    </ligand>
</feature>
<dbReference type="AlphaFoldDB" id="A0A423WCW2"/>
<sequence length="296" mass="31837">MAPRTSIEDFQVLVKSSNRILALCGAGLSASSGLPTFRGTGGLWRNHEPTSLATPEAFARDPALVWLFYAWRRHMCLKAEPNPGHYALAELAKKKQNFLCLTQNVDGLSTRAGHPASQLRLLHGSILDIKCSWKRCAYIDRNNLSDPLCPALQAASAVDTAPGDQSGKMPLLDPSIPVPEIDVKDLPHCPSCKTHLLRPGVVWFGEPLDNEMLAGADEWINSGPVDLMLVVGTAAVVWPAAGYVEEARRNGAIVAVINPDPDAGGGLGPKDFFFQGDAAEVLPRLFAKVEGFPLPS</sequence>
<dbReference type="EMBL" id="LJZO01000007">
    <property type="protein sequence ID" value="ROW01170.1"/>
    <property type="molecule type" value="Genomic_DNA"/>
</dbReference>
<evidence type="ECO:0000256" key="5">
    <source>
        <dbReference type="PROSITE-ProRule" id="PRU00236"/>
    </source>
</evidence>
<evidence type="ECO:0000256" key="2">
    <source>
        <dbReference type="ARBA" id="ARBA00022679"/>
    </source>
</evidence>
<dbReference type="InterPro" id="IPR050134">
    <property type="entry name" value="NAD-dep_sirtuin_deacylases"/>
</dbReference>
<dbReference type="InterPro" id="IPR026590">
    <property type="entry name" value="Ssirtuin_cat_dom"/>
</dbReference>
<evidence type="ECO:0000313" key="8">
    <source>
        <dbReference type="Proteomes" id="UP000284375"/>
    </source>
</evidence>
<comment type="domain">
    <text evidence="4">In contrast to class I sirtuins, class III sirtuins have only weak deacetylase activity. Difference in substrate specificity is probably due to a larger hydrophobic pocket with 2 residues (Tyr-69 and Arg-72) that bind to malonylated and succinylated substrates and define the specificity.</text>
</comment>
<keyword evidence="4 5" id="KW-0862">Zinc</keyword>
<dbReference type="EC" id="2.3.1.-" evidence="4"/>
<comment type="cofactor">
    <cofactor evidence="4">
        <name>Zn(2+)</name>
        <dbReference type="ChEBI" id="CHEBI:29105"/>
    </cofactor>
    <text evidence="4">Binds 1 zinc ion per subunit.</text>
</comment>
<dbReference type="Gene3D" id="3.40.50.1220">
    <property type="entry name" value="TPP-binding domain"/>
    <property type="match status" value="1"/>
</dbReference>
<dbReference type="Pfam" id="PF02146">
    <property type="entry name" value="SIR2"/>
    <property type="match status" value="1"/>
</dbReference>
<dbReference type="HAMAP" id="MF_01121">
    <property type="entry name" value="Sirtuin_ClassIII"/>
    <property type="match status" value="1"/>
</dbReference>
<dbReference type="GO" id="GO:0008270">
    <property type="term" value="F:zinc ion binding"/>
    <property type="evidence" value="ECO:0007669"/>
    <property type="project" value="UniProtKB-UniRule"/>
</dbReference>
<evidence type="ECO:0000313" key="7">
    <source>
        <dbReference type="EMBL" id="ROW01170.1"/>
    </source>
</evidence>
<organism evidence="7 8">
    <name type="scientific">Cytospora chrysosperma</name>
    <name type="common">Cytospora canker fungus</name>
    <name type="synonym">Sphaeria chrysosperma</name>
    <dbReference type="NCBI Taxonomy" id="252740"/>
    <lineage>
        <taxon>Eukaryota</taxon>
        <taxon>Fungi</taxon>
        <taxon>Dikarya</taxon>
        <taxon>Ascomycota</taxon>
        <taxon>Pezizomycotina</taxon>
        <taxon>Sordariomycetes</taxon>
        <taxon>Sordariomycetidae</taxon>
        <taxon>Diaporthales</taxon>
        <taxon>Cytosporaceae</taxon>
        <taxon>Cytospora</taxon>
    </lineage>
</organism>
<comment type="catalytic activity">
    <reaction evidence="4">
        <text>N(6)-succinyl-L-lysyl-[protein] + NAD(+) + H2O = 2''-O-succinyl-ADP-D-ribose + nicotinamide + L-lysyl-[protein]</text>
        <dbReference type="Rhea" id="RHEA:47668"/>
        <dbReference type="Rhea" id="RHEA-COMP:9752"/>
        <dbReference type="Rhea" id="RHEA-COMP:11877"/>
        <dbReference type="ChEBI" id="CHEBI:15377"/>
        <dbReference type="ChEBI" id="CHEBI:17154"/>
        <dbReference type="ChEBI" id="CHEBI:29969"/>
        <dbReference type="ChEBI" id="CHEBI:57540"/>
        <dbReference type="ChEBI" id="CHEBI:87830"/>
        <dbReference type="ChEBI" id="CHEBI:87832"/>
    </reaction>
</comment>
<dbReference type="GO" id="GO:0036054">
    <property type="term" value="F:protein-malonyllysine demalonylase activity"/>
    <property type="evidence" value="ECO:0007669"/>
    <property type="project" value="UniProtKB-UniRule"/>
</dbReference>
<comment type="catalytic activity">
    <reaction evidence="4">
        <text>N(6)-malonyl-L-lysyl-[protein] + NAD(+) + H2O = 2''-O-malonyl-ADP-D-ribose + nicotinamide + L-lysyl-[protein]</text>
        <dbReference type="Rhea" id="RHEA:47672"/>
        <dbReference type="Rhea" id="RHEA-COMP:9752"/>
        <dbReference type="Rhea" id="RHEA-COMP:11878"/>
        <dbReference type="ChEBI" id="CHEBI:15377"/>
        <dbReference type="ChEBI" id="CHEBI:17154"/>
        <dbReference type="ChEBI" id="CHEBI:29969"/>
        <dbReference type="ChEBI" id="CHEBI:57540"/>
        <dbReference type="ChEBI" id="CHEBI:87831"/>
        <dbReference type="ChEBI" id="CHEBI:87833"/>
    </reaction>
</comment>
<dbReference type="InterPro" id="IPR003000">
    <property type="entry name" value="Sirtuin"/>
</dbReference>
<dbReference type="PANTHER" id="PTHR11085:SF10">
    <property type="entry name" value="NAD-DEPENDENT PROTEIN DEACYLASE SIRTUIN-5, MITOCHONDRIAL-RELATED"/>
    <property type="match status" value="1"/>
</dbReference>
<protein>
    <recommendedName>
        <fullName evidence="4">NAD-dependent protein deacylase</fullName>
        <ecNumber evidence="4">2.3.1.-</ecNumber>
    </recommendedName>
    <alternativeName>
        <fullName evidence="4">Regulatory protein SIR2 homolog 5</fullName>
    </alternativeName>
</protein>
<feature type="domain" description="Deacetylase sirtuin-type" evidence="6">
    <location>
        <begin position="1"/>
        <end position="295"/>
    </location>
</feature>
<comment type="caution">
    <text evidence="7">The sequence shown here is derived from an EMBL/GenBank/DDBJ whole genome shotgun (WGS) entry which is preliminary data.</text>
</comment>
<dbReference type="CDD" id="cd01412">
    <property type="entry name" value="SIRT5_Af1_CobB"/>
    <property type="match status" value="1"/>
</dbReference>
<keyword evidence="4 5" id="KW-0479">Metal-binding</keyword>
<dbReference type="GO" id="GO:0017136">
    <property type="term" value="F:histone deacetylase activity, NAD-dependent"/>
    <property type="evidence" value="ECO:0007669"/>
    <property type="project" value="TreeGrafter"/>
</dbReference>
<comment type="subcellular location">
    <subcellularLocation>
        <location evidence="4">Mitochondrion</location>
    </subcellularLocation>
</comment>
<dbReference type="OrthoDB" id="424302at2759"/>
<dbReference type="PANTHER" id="PTHR11085">
    <property type="entry name" value="NAD-DEPENDENT PROTEIN DEACYLASE SIRTUIN-5, MITOCHONDRIAL-RELATED"/>
    <property type="match status" value="1"/>
</dbReference>
<feature type="binding site" evidence="4 5">
    <location>
        <position position="189"/>
    </location>
    <ligand>
        <name>Zn(2+)</name>
        <dbReference type="ChEBI" id="CHEBI:29105"/>
    </ligand>
</feature>
<dbReference type="SUPFAM" id="SSF52467">
    <property type="entry name" value="DHS-like NAD/FAD-binding domain"/>
    <property type="match status" value="1"/>
</dbReference>
<dbReference type="STRING" id="252740.A0A423WCW2"/>
<feature type="binding site" evidence="4">
    <location>
        <position position="72"/>
    </location>
    <ligand>
        <name>substrate</name>
    </ligand>
</feature>
<dbReference type="InterPro" id="IPR027546">
    <property type="entry name" value="Sirtuin_class_III"/>
</dbReference>
<keyword evidence="3 4" id="KW-0520">NAD</keyword>
<comment type="caution">
    <text evidence="4">Lacks conserved residue(s) required for the propagation of feature annotation.</text>
</comment>
<keyword evidence="2 4" id="KW-0808">Transferase</keyword>
<reference evidence="7 8" key="1">
    <citation type="submission" date="2015-09" db="EMBL/GenBank/DDBJ databases">
        <title>Host preference determinants of Valsa canker pathogens revealed by comparative genomics.</title>
        <authorList>
            <person name="Yin Z."/>
            <person name="Huang L."/>
        </authorList>
    </citation>
    <scope>NUCLEOTIDE SEQUENCE [LARGE SCALE GENOMIC DNA]</scope>
    <source>
        <strain evidence="7 8">YSFL</strain>
    </source>
</reference>
<dbReference type="PROSITE" id="PS50305">
    <property type="entry name" value="SIRTUIN"/>
    <property type="match status" value="1"/>
</dbReference>
<feature type="active site" description="Proton acceptor" evidence="4 5">
    <location>
        <position position="123"/>
    </location>
</feature>